<reference evidence="2 3" key="2">
    <citation type="journal article" date="2010" name="Nucleic Acids Res.">
        <title>BeetleBase in 2010: revisions to provide comprehensive genomic information for Tribolium castaneum.</title>
        <authorList>
            <person name="Kim H.S."/>
            <person name="Murphy T."/>
            <person name="Xia J."/>
            <person name="Caragea D."/>
            <person name="Park Y."/>
            <person name="Beeman R.W."/>
            <person name="Lorenzen M.D."/>
            <person name="Butcher S."/>
            <person name="Manak J.R."/>
            <person name="Brown S.J."/>
        </authorList>
    </citation>
    <scope>GENOME REANNOTATION</scope>
    <source>
        <strain evidence="2 3">Georgia GA2</strain>
    </source>
</reference>
<feature type="chain" id="PRO_5007309927" evidence="1">
    <location>
        <begin position="18"/>
        <end position="156"/>
    </location>
</feature>
<keyword evidence="1" id="KW-0732">Signal</keyword>
<accession>D1ZZX0</accession>
<dbReference type="HOGENOM" id="CLU_1604859_0_0_1"/>
<protein>
    <submittedName>
        <fullName evidence="2">Uncharacterized protein</fullName>
    </submittedName>
</protein>
<feature type="signal peptide" evidence="1">
    <location>
        <begin position="1"/>
        <end position="17"/>
    </location>
</feature>
<dbReference type="OrthoDB" id="8117927at2759"/>
<sequence length="156" mass="18195">MILLYFLILSTVSLVNSSPVSYQYVSFVRNGRTRSSTDLPGRRSRSFSFENKQFFAQNHYWNDGDFHPHSNALAFEEHRGHFTPDFSDGLEYPDPFLLTGRAAKLAASYLYRKPLFFEEINHLDALLYNQEQRRRSGLAGNKLGSLRTQLPFYRFK</sequence>
<dbReference type="AlphaFoldDB" id="D1ZZX0"/>
<dbReference type="KEGG" id="tca:103312736"/>
<evidence type="ECO:0000313" key="3">
    <source>
        <dbReference type="Proteomes" id="UP000007266"/>
    </source>
</evidence>
<gene>
    <name evidence="2" type="primary">AUGUSTUS-3.0.2_08120</name>
    <name evidence="2" type="ORF">TcasGA2_TC008120</name>
</gene>
<dbReference type="Proteomes" id="UP000007266">
    <property type="component" value="Linkage group 4"/>
</dbReference>
<evidence type="ECO:0000313" key="2">
    <source>
        <dbReference type="EMBL" id="EFA02433.2"/>
    </source>
</evidence>
<evidence type="ECO:0000256" key="1">
    <source>
        <dbReference type="SAM" id="SignalP"/>
    </source>
</evidence>
<keyword evidence="3" id="KW-1185">Reference proteome</keyword>
<organism evidence="2 3">
    <name type="scientific">Tribolium castaneum</name>
    <name type="common">Red flour beetle</name>
    <dbReference type="NCBI Taxonomy" id="7070"/>
    <lineage>
        <taxon>Eukaryota</taxon>
        <taxon>Metazoa</taxon>
        <taxon>Ecdysozoa</taxon>
        <taxon>Arthropoda</taxon>
        <taxon>Hexapoda</taxon>
        <taxon>Insecta</taxon>
        <taxon>Pterygota</taxon>
        <taxon>Neoptera</taxon>
        <taxon>Endopterygota</taxon>
        <taxon>Coleoptera</taxon>
        <taxon>Polyphaga</taxon>
        <taxon>Cucujiformia</taxon>
        <taxon>Tenebrionidae</taxon>
        <taxon>Tenebrionidae incertae sedis</taxon>
        <taxon>Tribolium</taxon>
    </lineage>
</organism>
<name>D1ZZX0_TRICA</name>
<dbReference type="InParanoid" id="D1ZZX0"/>
<dbReference type="EMBL" id="KQ971338">
    <property type="protein sequence ID" value="EFA02433.2"/>
    <property type="molecule type" value="Genomic_DNA"/>
</dbReference>
<reference evidence="2 3" key="1">
    <citation type="journal article" date="2008" name="Nature">
        <title>The genome of the model beetle and pest Tribolium castaneum.</title>
        <authorList>
            <consortium name="Tribolium Genome Sequencing Consortium"/>
            <person name="Richards S."/>
            <person name="Gibbs R.A."/>
            <person name="Weinstock G.M."/>
            <person name="Brown S.J."/>
            <person name="Denell R."/>
            <person name="Beeman R.W."/>
            <person name="Gibbs R."/>
            <person name="Beeman R.W."/>
            <person name="Brown S.J."/>
            <person name="Bucher G."/>
            <person name="Friedrich M."/>
            <person name="Grimmelikhuijzen C.J."/>
            <person name="Klingler M."/>
            <person name="Lorenzen M."/>
            <person name="Richards S."/>
            <person name="Roth S."/>
            <person name="Schroder R."/>
            <person name="Tautz D."/>
            <person name="Zdobnov E.M."/>
            <person name="Muzny D."/>
            <person name="Gibbs R.A."/>
            <person name="Weinstock G.M."/>
            <person name="Attaway T."/>
            <person name="Bell S."/>
            <person name="Buhay C.J."/>
            <person name="Chandrabose M.N."/>
            <person name="Chavez D."/>
            <person name="Clerk-Blankenburg K.P."/>
            <person name="Cree A."/>
            <person name="Dao M."/>
            <person name="Davis C."/>
            <person name="Chacko J."/>
            <person name="Dinh H."/>
            <person name="Dugan-Rocha S."/>
            <person name="Fowler G."/>
            <person name="Garner T.T."/>
            <person name="Garnes J."/>
            <person name="Gnirke A."/>
            <person name="Hawes A."/>
            <person name="Hernandez J."/>
            <person name="Hines S."/>
            <person name="Holder M."/>
            <person name="Hume J."/>
            <person name="Jhangiani S.N."/>
            <person name="Joshi V."/>
            <person name="Khan Z.M."/>
            <person name="Jackson L."/>
            <person name="Kovar C."/>
            <person name="Kowis A."/>
            <person name="Lee S."/>
            <person name="Lewis L.R."/>
            <person name="Margolis J."/>
            <person name="Morgan M."/>
            <person name="Nazareth L.V."/>
            <person name="Nguyen N."/>
            <person name="Okwuonu G."/>
            <person name="Parker D."/>
            <person name="Richards S."/>
            <person name="Ruiz S.J."/>
            <person name="Santibanez J."/>
            <person name="Savard J."/>
            <person name="Scherer S.E."/>
            <person name="Schneider B."/>
            <person name="Sodergren E."/>
            <person name="Tautz D."/>
            <person name="Vattahil S."/>
            <person name="Villasana D."/>
            <person name="White C.S."/>
            <person name="Wright R."/>
            <person name="Park Y."/>
            <person name="Beeman R.W."/>
            <person name="Lord J."/>
            <person name="Oppert B."/>
            <person name="Lorenzen M."/>
            <person name="Brown S."/>
            <person name="Wang L."/>
            <person name="Savard J."/>
            <person name="Tautz D."/>
            <person name="Richards S."/>
            <person name="Weinstock G."/>
            <person name="Gibbs R.A."/>
            <person name="Liu Y."/>
            <person name="Worley K."/>
            <person name="Weinstock G."/>
            <person name="Elsik C.G."/>
            <person name="Reese J.T."/>
            <person name="Elhaik E."/>
            <person name="Landan G."/>
            <person name="Graur D."/>
            <person name="Arensburger P."/>
            <person name="Atkinson P."/>
            <person name="Beeman R.W."/>
            <person name="Beidler J."/>
            <person name="Brown S.J."/>
            <person name="Demuth J.P."/>
            <person name="Drury D.W."/>
            <person name="Du Y.Z."/>
            <person name="Fujiwara H."/>
            <person name="Lorenzen M."/>
            <person name="Maselli V."/>
            <person name="Osanai M."/>
            <person name="Park Y."/>
            <person name="Robertson H.M."/>
            <person name="Tu Z."/>
            <person name="Wang J.J."/>
            <person name="Wang S."/>
            <person name="Richards S."/>
            <person name="Song H."/>
            <person name="Zhang L."/>
            <person name="Sodergren E."/>
            <person name="Werner D."/>
            <person name="Stanke M."/>
            <person name="Morgenstern B."/>
            <person name="Solovyev V."/>
            <person name="Kosarev P."/>
            <person name="Brown G."/>
            <person name="Chen H.C."/>
            <person name="Ermolaeva O."/>
            <person name="Hlavina W."/>
            <person name="Kapustin Y."/>
            <person name="Kiryutin B."/>
            <person name="Kitts P."/>
            <person name="Maglott D."/>
            <person name="Pruitt K."/>
            <person name="Sapojnikov V."/>
            <person name="Souvorov A."/>
            <person name="Mackey A.J."/>
            <person name="Waterhouse R.M."/>
            <person name="Wyder S."/>
            <person name="Zdobnov E.M."/>
            <person name="Zdobnov E.M."/>
            <person name="Wyder S."/>
            <person name="Kriventseva E.V."/>
            <person name="Kadowaki T."/>
            <person name="Bork P."/>
            <person name="Aranda M."/>
            <person name="Bao R."/>
            <person name="Beermann A."/>
            <person name="Berns N."/>
            <person name="Bolognesi R."/>
            <person name="Bonneton F."/>
            <person name="Bopp D."/>
            <person name="Brown S.J."/>
            <person name="Bucher G."/>
            <person name="Butts T."/>
            <person name="Chaumot A."/>
            <person name="Denell R.E."/>
            <person name="Ferrier D.E."/>
            <person name="Friedrich M."/>
            <person name="Gordon C.M."/>
            <person name="Jindra M."/>
            <person name="Klingler M."/>
            <person name="Lan Q."/>
            <person name="Lattorff H.M."/>
            <person name="Laudet V."/>
            <person name="von Levetsow C."/>
            <person name="Liu Z."/>
            <person name="Lutz R."/>
            <person name="Lynch J.A."/>
            <person name="da Fonseca R.N."/>
            <person name="Posnien N."/>
            <person name="Reuter R."/>
            <person name="Roth S."/>
            <person name="Savard J."/>
            <person name="Schinko J.B."/>
            <person name="Schmitt C."/>
            <person name="Schoppmeier M."/>
            <person name="Schroder R."/>
            <person name="Shippy T.D."/>
            <person name="Simonnet F."/>
            <person name="Marques-Souza H."/>
            <person name="Tautz D."/>
            <person name="Tomoyasu Y."/>
            <person name="Trauner J."/>
            <person name="Van der Zee M."/>
            <person name="Vervoort M."/>
            <person name="Wittkopp N."/>
            <person name="Wimmer E.A."/>
            <person name="Yang X."/>
            <person name="Jones A.K."/>
            <person name="Sattelle D.B."/>
            <person name="Ebert P.R."/>
            <person name="Nelson D."/>
            <person name="Scott J.G."/>
            <person name="Beeman R.W."/>
            <person name="Muthukrishnan S."/>
            <person name="Kramer K.J."/>
            <person name="Arakane Y."/>
            <person name="Beeman R.W."/>
            <person name="Zhu Q."/>
            <person name="Hogenkamp D."/>
            <person name="Dixit R."/>
            <person name="Oppert B."/>
            <person name="Jiang H."/>
            <person name="Zou Z."/>
            <person name="Marshall J."/>
            <person name="Elpidina E."/>
            <person name="Vinokurov K."/>
            <person name="Oppert C."/>
            <person name="Zou Z."/>
            <person name="Evans J."/>
            <person name="Lu Z."/>
            <person name="Zhao P."/>
            <person name="Sumathipala N."/>
            <person name="Altincicek B."/>
            <person name="Vilcinskas A."/>
            <person name="Williams M."/>
            <person name="Hultmark D."/>
            <person name="Hetru C."/>
            <person name="Jiang H."/>
            <person name="Grimmelikhuijzen C.J."/>
            <person name="Hauser F."/>
            <person name="Cazzamali G."/>
            <person name="Williamson M."/>
            <person name="Park Y."/>
            <person name="Li B."/>
            <person name="Tanaka Y."/>
            <person name="Predel R."/>
            <person name="Neupert S."/>
            <person name="Schachtner J."/>
            <person name="Verleyen P."/>
            <person name="Raible F."/>
            <person name="Bork P."/>
            <person name="Friedrich M."/>
            <person name="Walden K.K."/>
            <person name="Robertson H.M."/>
            <person name="Angeli S."/>
            <person name="Foret S."/>
            <person name="Bucher G."/>
            <person name="Schuetz S."/>
            <person name="Maleszka R."/>
            <person name="Wimmer E.A."/>
            <person name="Beeman R.W."/>
            <person name="Lorenzen M."/>
            <person name="Tomoyasu Y."/>
            <person name="Miller S.C."/>
            <person name="Grossmann D."/>
            <person name="Bucher G."/>
        </authorList>
    </citation>
    <scope>NUCLEOTIDE SEQUENCE [LARGE SCALE GENOMIC DNA]</scope>
    <source>
        <strain evidence="2 3">Georgia GA2</strain>
    </source>
</reference>
<proteinExistence type="predicted"/>